<dbReference type="OrthoDB" id="3173654at2"/>
<feature type="transmembrane region" description="Helical" evidence="7">
    <location>
        <begin position="185"/>
        <end position="207"/>
    </location>
</feature>
<feature type="transmembrane region" description="Helical" evidence="7">
    <location>
        <begin position="219"/>
        <end position="239"/>
    </location>
</feature>
<evidence type="ECO:0000256" key="4">
    <source>
        <dbReference type="ARBA" id="ARBA00022692"/>
    </source>
</evidence>
<keyword evidence="10" id="KW-1185">Reference proteome</keyword>
<dbReference type="AlphaFoldDB" id="A0A3L7IWJ4"/>
<evidence type="ECO:0000256" key="1">
    <source>
        <dbReference type="ARBA" id="ARBA00004651"/>
    </source>
</evidence>
<proteinExistence type="inferred from homology"/>
<evidence type="ECO:0000259" key="8">
    <source>
        <dbReference type="PROSITE" id="PS50928"/>
    </source>
</evidence>
<accession>A0A3L7IWJ4</accession>
<dbReference type="RefSeq" id="WP_121659889.1">
    <property type="nucleotide sequence ID" value="NZ_BMEK01000003.1"/>
</dbReference>
<protein>
    <submittedName>
        <fullName evidence="9">ABC transporter permease</fullName>
    </submittedName>
</protein>
<evidence type="ECO:0000313" key="10">
    <source>
        <dbReference type="Proteomes" id="UP000282460"/>
    </source>
</evidence>
<dbReference type="EMBL" id="RCWJ01000003">
    <property type="protein sequence ID" value="RLQ82586.1"/>
    <property type="molecule type" value="Genomic_DNA"/>
</dbReference>
<dbReference type="PANTHER" id="PTHR30151:SF0">
    <property type="entry name" value="ABC TRANSPORTER PERMEASE PROTEIN MJ0413-RELATED"/>
    <property type="match status" value="1"/>
</dbReference>
<feature type="transmembrane region" description="Helical" evidence="7">
    <location>
        <begin position="122"/>
        <end position="141"/>
    </location>
</feature>
<feature type="transmembrane region" description="Helical" evidence="7">
    <location>
        <begin position="7"/>
        <end position="24"/>
    </location>
</feature>
<dbReference type="Gene3D" id="1.10.3720.10">
    <property type="entry name" value="MetI-like"/>
    <property type="match status" value="1"/>
</dbReference>
<sequence length="253" mass="28081">MKTLTNILWWLWLPVVLVILWWFASAQSTNLFVPPLQKIVESTIRDFGNGLLLTAMATSLVNLVLGLLIAILFGVIFGLIIGETRRLRLILDPFIHFFRSVPQSALVPLIIGAFGIGAEPKIYAVAFACVWPIMLNTIDGTRSVEVGVRQVSRVFGIPKMLYFRRVVLPGAMPQIVAGVRVALPIGIVVMVVSELFASNMGLGFYILNSSSTFRIPETWGGAMLVGVIGYFLVMVFSLFEKRLLSWYFKSAAR</sequence>
<dbReference type="GO" id="GO:0005886">
    <property type="term" value="C:plasma membrane"/>
    <property type="evidence" value="ECO:0007669"/>
    <property type="project" value="UniProtKB-SubCell"/>
</dbReference>
<dbReference type="Proteomes" id="UP000282460">
    <property type="component" value="Unassembled WGS sequence"/>
</dbReference>
<comment type="caution">
    <text evidence="9">The sequence shown here is derived from an EMBL/GenBank/DDBJ whole genome shotgun (WGS) entry which is preliminary data.</text>
</comment>
<gene>
    <name evidence="9" type="ORF">D9V28_11490</name>
</gene>
<evidence type="ECO:0000256" key="6">
    <source>
        <dbReference type="ARBA" id="ARBA00023136"/>
    </source>
</evidence>
<dbReference type="CDD" id="cd06261">
    <property type="entry name" value="TM_PBP2"/>
    <property type="match status" value="1"/>
</dbReference>
<dbReference type="SUPFAM" id="SSF161098">
    <property type="entry name" value="MetI-like"/>
    <property type="match status" value="1"/>
</dbReference>
<dbReference type="PROSITE" id="PS50928">
    <property type="entry name" value="ABC_TM1"/>
    <property type="match status" value="1"/>
</dbReference>
<dbReference type="Pfam" id="PF00528">
    <property type="entry name" value="BPD_transp_1"/>
    <property type="match status" value="1"/>
</dbReference>
<dbReference type="InterPro" id="IPR000515">
    <property type="entry name" value="MetI-like"/>
</dbReference>
<keyword evidence="5 7" id="KW-1133">Transmembrane helix</keyword>
<feature type="domain" description="ABC transmembrane type-1" evidence="8">
    <location>
        <begin position="56"/>
        <end position="240"/>
    </location>
</feature>
<comment type="subcellular location">
    <subcellularLocation>
        <location evidence="1 7">Cell membrane</location>
        <topology evidence="1 7">Multi-pass membrane protein</topology>
    </subcellularLocation>
</comment>
<evidence type="ECO:0000256" key="3">
    <source>
        <dbReference type="ARBA" id="ARBA00022475"/>
    </source>
</evidence>
<evidence type="ECO:0000256" key="5">
    <source>
        <dbReference type="ARBA" id="ARBA00022989"/>
    </source>
</evidence>
<dbReference type="InterPro" id="IPR035906">
    <property type="entry name" value="MetI-like_sf"/>
</dbReference>
<organism evidence="9 10">
    <name type="scientific">Mycetocola zhadangensis</name>
    <dbReference type="NCBI Taxonomy" id="1164595"/>
    <lineage>
        <taxon>Bacteria</taxon>
        <taxon>Bacillati</taxon>
        <taxon>Actinomycetota</taxon>
        <taxon>Actinomycetes</taxon>
        <taxon>Micrococcales</taxon>
        <taxon>Microbacteriaceae</taxon>
        <taxon>Mycetocola</taxon>
    </lineage>
</organism>
<name>A0A3L7IWJ4_9MICO</name>
<keyword evidence="4 7" id="KW-0812">Transmembrane</keyword>
<comment type="similarity">
    <text evidence="7">Belongs to the binding-protein-dependent transport system permease family.</text>
</comment>
<evidence type="ECO:0000256" key="2">
    <source>
        <dbReference type="ARBA" id="ARBA00022448"/>
    </source>
</evidence>
<feature type="transmembrane region" description="Helical" evidence="7">
    <location>
        <begin position="60"/>
        <end position="82"/>
    </location>
</feature>
<keyword evidence="2 7" id="KW-0813">Transport</keyword>
<keyword evidence="6 7" id="KW-0472">Membrane</keyword>
<keyword evidence="3" id="KW-1003">Cell membrane</keyword>
<evidence type="ECO:0000256" key="7">
    <source>
        <dbReference type="RuleBase" id="RU363032"/>
    </source>
</evidence>
<reference evidence="9 10" key="1">
    <citation type="submission" date="2018-10" db="EMBL/GenBank/DDBJ databases">
        <authorList>
            <person name="Li J."/>
        </authorList>
    </citation>
    <scope>NUCLEOTIDE SEQUENCE [LARGE SCALE GENOMIC DNA]</scope>
    <source>
        <strain evidence="9 10">ZD1-4</strain>
    </source>
</reference>
<evidence type="ECO:0000313" key="9">
    <source>
        <dbReference type="EMBL" id="RLQ82586.1"/>
    </source>
</evidence>
<dbReference type="GO" id="GO:0055085">
    <property type="term" value="P:transmembrane transport"/>
    <property type="evidence" value="ECO:0007669"/>
    <property type="project" value="InterPro"/>
</dbReference>
<dbReference type="PANTHER" id="PTHR30151">
    <property type="entry name" value="ALKANE SULFONATE ABC TRANSPORTER-RELATED, MEMBRANE SUBUNIT"/>
    <property type="match status" value="1"/>
</dbReference>
<feature type="transmembrane region" description="Helical" evidence="7">
    <location>
        <begin position="94"/>
        <end position="116"/>
    </location>
</feature>